<gene>
    <name evidence="1" type="ORF">SCALOS_LOCUS7269</name>
</gene>
<evidence type="ECO:0000313" key="2">
    <source>
        <dbReference type="Proteomes" id="UP000789860"/>
    </source>
</evidence>
<comment type="caution">
    <text evidence="1">The sequence shown here is derived from an EMBL/GenBank/DDBJ whole genome shotgun (WGS) entry which is preliminary data.</text>
</comment>
<reference evidence="1" key="1">
    <citation type="submission" date="2021-06" db="EMBL/GenBank/DDBJ databases">
        <authorList>
            <person name="Kallberg Y."/>
            <person name="Tangrot J."/>
            <person name="Rosling A."/>
        </authorList>
    </citation>
    <scope>NUCLEOTIDE SEQUENCE</scope>
    <source>
        <strain evidence="1">AU212A</strain>
    </source>
</reference>
<keyword evidence="2" id="KW-1185">Reference proteome</keyword>
<dbReference type="Proteomes" id="UP000789860">
    <property type="component" value="Unassembled WGS sequence"/>
</dbReference>
<protein>
    <submittedName>
        <fullName evidence="1">3892_t:CDS:1</fullName>
    </submittedName>
</protein>
<evidence type="ECO:0000313" key="1">
    <source>
        <dbReference type="EMBL" id="CAG8610413.1"/>
    </source>
</evidence>
<proteinExistence type="predicted"/>
<sequence length="199" mass="21955">FWRLGQLSCAKALDIATYAKLLTGGLLPMSVTLTTSSIFSSFLGDSKLNSLLHGHSYTAHPIGCMVAGTSIEEYENLNKTSKDWKIGRENWDANEETEIWSMWSKEVVGKISCMKNVEGVYALGTLLAIELKDIHGRGYSSEVSSTIINQLSNNSDGISILARPLGNIIYLMTSIISNIENIRKMEEKVLSCLNKICND</sequence>
<organism evidence="1 2">
    <name type="scientific">Scutellospora calospora</name>
    <dbReference type="NCBI Taxonomy" id="85575"/>
    <lineage>
        <taxon>Eukaryota</taxon>
        <taxon>Fungi</taxon>
        <taxon>Fungi incertae sedis</taxon>
        <taxon>Mucoromycota</taxon>
        <taxon>Glomeromycotina</taxon>
        <taxon>Glomeromycetes</taxon>
        <taxon>Diversisporales</taxon>
        <taxon>Gigasporaceae</taxon>
        <taxon>Scutellospora</taxon>
    </lineage>
</organism>
<dbReference type="EMBL" id="CAJVPM010015833">
    <property type="protein sequence ID" value="CAG8610413.1"/>
    <property type="molecule type" value="Genomic_DNA"/>
</dbReference>
<feature type="non-terminal residue" evidence="1">
    <location>
        <position position="1"/>
    </location>
</feature>
<name>A0ACA9MUM3_9GLOM</name>
<accession>A0ACA9MUM3</accession>